<feature type="compositionally biased region" description="Basic and acidic residues" evidence="1">
    <location>
        <begin position="182"/>
        <end position="193"/>
    </location>
</feature>
<proteinExistence type="predicted"/>
<dbReference type="Proteomes" id="UP000654913">
    <property type="component" value="Chromosome 6"/>
</dbReference>
<dbReference type="Gene3D" id="3.40.50.1580">
    <property type="entry name" value="Nucleoside phosphorylase domain"/>
    <property type="match status" value="1"/>
</dbReference>
<dbReference type="AlphaFoldDB" id="A0A7R7XUC2"/>
<evidence type="ECO:0008006" key="4">
    <source>
        <dbReference type="Google" id="ProtNLM"/>
    </source>
</evidence>
<protein>
    <recommendedName>
        <fullName evidence="4">Nucleoside phosphorylase domain-containing protein</fullName>
    </recommendedName>
</protein>
<feature type="region of interest" description="Disordered" evidence="1">
    <location>
        <begin position="427"/>
        <end position="455"/>
    </location>
</feature>
<reference evidence="2" key="2">
    <citation type="submission" date="2021-02" db="EMBL/GenBank/DDBJ databases">
        <title>Aspergillus puulaauensis MK2 genome sequence.</title>
        <authorList>
            <person name="Futagami T."/>
            <person name="Mori K."/>
            <person name="Kadooka C."/>
            <person name="Tanaka T."/>
        </authorList>
    </citation>
    <scope>NUCLEOTIDE SEQUENCE</scope>
    <source>
        <strain evidence="2">MK2</strain>
    </source>
</reference>
<dbReference type="EMBL" id="AP024448">
    <property type="protein sequence ID" value="BCS27892.1"/>
    <property type="molecule type" value="Genomic_DNA"/>
</dbReference>
<dbReference type="OrthoDB" id="4330770at2759"/>
<dbReference type="PANTHER" id="PTHR46082">
    <property type="entry name" value="ATP/GTP-BINDING PROTEIN-RELATED"/>
    <property type="match status" value="1"/>
</dbReference>
<dbReference type="GO" id="GO:0003824">
    <property type="term" value="F:catalytic activity"/>
    <property type="evidence" value="ECO:0007669"/>
    <property type="project" value="InterPro"/>
</dbReference>
<evidence type="ECO:0000313" key="3">
    <source>
        <dbReference type="Proteomes" id="UP000654913"/>
    </source>
</evidence>
<organism evidence="2 3">
    <name type="scientific">Aspergillus puulaauensis</name>
    <dbReference type="NCBI Taxonomy" id="1220207"/>
    <lineage>
        <taxon>Eukaryota</taxon>
        <taxon>Fungi</taxon>
        <taxon>Dikarya</taxon>
        <taxon>Ascomycota</taxon>
        <taxon>Pezizomycotina</taxon>
        <taxon>Eurotiomycetes</taxon>
        <taxon>Eurotiomycetidae</taxon>
        <taxon>Eurotiales</taxon>
        <taxon>Aspergillaceae</taxon>
        <taxon>Aspergillus</taxon>
    </lineage>
</organism>
<name>A0A7R7XUC2_9EURO</name>
<evidence type="ECO:0000256" key="1">
    <source>
        <dbReference type="SAM" id="MobiDB-lite"/>
    </source>
</evidence>
<keyword evidence="3" id="KW-1185">Reference proteome</keyword>
<sequence length="679" mass="72543">MPTLDPNLYTVAWIAPLEIEVQAAFRGVSVATFAAGQPYGTSSATSLAAHVRKSFPNLWFGFLVGVAAGLPNLACSPPRDIRLGDVVVALSEGDYPAILPYGLGKQKGASGFELRRYGHSLPQTTRVVCSAIGKIKAKEQGTEAVTRYYNDAARKDTRFSDPGQENDILYPSRGDTSVPRLRRPDTKRTRVDLVKSTSIPAAHTGHGPVEAGQTPRRPRDPVVRPSPAGAPTGSPLGATLQGAMPPAPGVEPAPARGYALPGSGHPRRSKDECLCGWFSSPPIPLRPRLHASPPSLYRFAAGPRPRGGRPGWLGGWLGAPAWHIARSAGSPALESVTHPLEHHLPGAGPHPSPPESQGSPQPRELGCRGRASPKRQAPRRPKASAKNARRRPCQAGDQQRASHQGILPRQLAPQVFGSPAAQDLTHRAPHVQAAARQALPRSPPSLGPPGGRGGNLLAAGSDRLQTRFWHLNTVSWVWLYRFDAGPRPEDHLHRFMSARLRSQLAPGPAPKSLPPANWLASSASDGNPTCPGHRRARLHPPGPFAPRSVTPACPASHHRHAPKSLPPANWLASSASDGNPPAACACVWPPTLRRIDQVPLDAQLVALPSRSSHQGSPWCLGAIPLYRPGAAGLANGGVFTNRAKDRADAQRLVATRLLDRLHDPLGHISRLQRIHPRAR</sequence>
<accession>A0A7R7XUC2</accession>
<evidence type="ECO:0000313" key="2">
    <source>
        <dbReference type="EMBL" id="BCS27892.1"/>
    </source>
</evidence>
<dbReference type="GO" id="GO:0009116">
    <property type="term" value="P:nucleoside metabolic process"/>
    <property type="evidence" value="ECO:0007669"/>
    <property type="project" value="InterPro"/>
</dbReference>
<reference evidence="2" key="1">
    <citation type="submission" date="2021-01" db="EMBL/GenBank/DDBJ databases">
        <authorList>
            <consortium name="Aspergillus puulaauensis MK2 genome sequencing consortium"/>
            <person name="Kazuki M."/>
            <person name="Futagami T."/>
        </authorList>
    </citation>
    <scope>NUCLEOTIDE SEQUENCE</scope>
    <source>
        <strain evidence="2">MK2</strain>
    </source>
</reference>
<dbReference type="InterPro" id="IPR035994">
    <property type="entry name" value="Nucleoside_phosphorylase_sf"/>
</dbReference>
<dbReference type="InterPro" id="IPR053137">
    <property type="entry name" value="NLR-like"/>
</dbReference>
<feature type="region of interest" description="Disordered" evidence="1">
    <location>
        <begin position="339"/>
        <end position="406"/>
    </location>
</feature>
<gene>
    <name evidence="2" type="ORF">APUU_60940A</name>
</gene>
<feature type="region of interest" description="Disordered" evidence="1">
    <location>
        <begin position="551"/>
        <end position="574"/>
    </location>
</feature>
<dbReference type="PANTHER" id="PTHR46082:SF11">
    <property type="entry name" value="AAA+ ATPASE DOMAIN-CONTAINING PROTEIN-RELATED"/>
    <property type="match status" value="1"/>
</dbReference>
<feature type="region of interest" description="Disordered" evidence="1">
    <location>
        <begin position="156"/>
        <end position="269"/>
    </location>
</feature>
<feature type="compositionally biased region" description="Basic residues" evidence="1">
    <location>
        <begin position="371"/>
        <end position="392"/>
    </location>
</feature>